<proteinExistence type="predicted"/>
<organism evidence="1 2">
    <name type="scientific">Mucilaginibacter hurinus</name>
    <dbReference type="NCBI Taxonomy" id="2201324"/>
    <lineage>
        <taxon>Bacteria</taxon>
        <taxon>Pseudomonadati</taxon>
        <taxon>Bacteroidota</taxon>
        <taxon>Sphingobacteriia</taxon>
        <taxon>Sphingobacteriales</taxon>
        <taxon>Sphingobacteriaceae</taxon>
        <taxon>Mucilaginibacter</taxon>
    </lineage>
</organism>
<dbReference type="OrthoDB" id="1301080at2"/>
<protein>
    <submittedName>
        <fullName evidence="1">Uncharacterized protein</fullName>
    </submittedName>
</protein>
<accession>A0A367GKU9</accession>
<sequence>MTAQVDNILPILRKLSFLMLFCLPTIATAQITEIRKLQSDLPKITDSLKYVDALNRLGLLIHTKSADSCFYYGMKAQAIADRLRYDKGRAEAMVNIAITLTIKGSWA</sequence>
<dbReference type="EMBL" id="QGDC01000008">
    <property type="protein sequence ID" value="RCH54107.1"/>
    <property type="molecule type" value="Genomic_DNA"/>
</dbReference>
<evidence type="ECO:0000313" key="1">
    <source>
        <dbReference type="EMBL" id="RCH54107.1"/>
    </source>
</evidence>
<dbReference type="Proteomes" id="UP000253209">
    <property type="component" value="Unassembled WGS sequence"/>
</dbReference>
<dbReference type="RefSeq" id="WP_114006032.1">
    <property type="nucleotide sequence ID" value="NZ_QGDC01000008.1"/>
</dbReference>
<comment type="caution">
    <text evidence="1">The sequence shown here is derived from an EMBL/GenBank/DDBJ whole genome shotgun (WGS) entry which is preliminary data.</text>
</comment>
<gene>
    <name evidence="1" type="ORF">DJ568_14595</name>
</gene>
<reference evidence="1 2" key="1">
    <citation type="submission" date="2018-05" db="EMBL/GenBank/DDBJ databases">
        <title>Mucilaginibacter hurinus sp. nov., isolated from briquette warehouse soil.</title>
        <authorList>
            <person name="Choi L."/>
        </authorList>
    </citation>
    <scope>NUCLEOTIDE SEQUENCE [LARGE SCALE GENOMIC DNA]</scope>
    <source>
        <strain evidence="1 2">ZR32</strain>
    </source>
</reference>
<keyword evidence="2" id="KW-1185">Reference proteome</keyword>
<name>A0A367GKU9_9SPHI</name>
<evidence type="ECO:0000313" key="2">
    <source>
        <dbReference type="Proteomes" id="UP000253209"/>
    </source>
</evidence>
<dbReference type="AlphaFoldDB" id="A0A367GKU9"/>